<feature type="transmembrane region" description="Helical" evidence="6">
    <location>
        <begin position="306"/>
        <end position="337"/>
    </location>
</feature>
<dbReference type="AlphaFoldDB" id="A0A6I4RXZ5"/>
<dbReference type="GO" id="GO:0016020">
    <property type="term" value="C:membrane"/>
    <property type="evidence" value="ECO:0007669"/>
    <property type="project" value="UniProtKB-SubCell"/>
</dbReference>
<feature type="transmembrane region" description="Helical" evidence="6">
    <location>
        <begin position="265"/>
        <end position="286"/>
    </location>
</feature>
<dbReference type="PANTHER" id="PTHR21716">
    <property type="entry name" value="TRANSMEMBRANE PROTEIN"/>
    <property type="match status" value="1"/>
</dbReference>
<evidence type="ECO:0000256" key="1">
    <source>
        <dbReference type="ARBA" id="ARBA00004141"/>
    </source>
</evidence>
<dbReference type="Proteomes" id="UP000469081">
    <property type="component" value="Unassembled WGS sequence"/>
</dbReference>
<comment type="subcellular location">
    <subcellularLocation>
        <location evidence="1">Membrane</location>
        <topology evidence="1">Multi-pass membrane protein</topology>
    </subcellularLocation>
</comment>
<feature type="transmembrane region" description="Helical" evidence="6">
    <location>
        <begin position="36"/>
        <end position="53"/>
    </location>
</feature>
<sequence length="346" mass="38268">MLLFKMTSYTNIKKLSIICLVGALIGWVLYPFIYPILFAGLLAIILAPLQLYLEQHIGRHKSSFIIVIAILLCIFIPLLVVISYVITEIISYLQHSESLSQTFSQLSKSIANIPYIGSTLQEHFDNLLNMVNQDKDIIISNLGKILPTIRYIGFTSVSLVTDFLITLLLVYQFLVSSTSLEKFLKKIVLKDFHDSDSFISAAIATTRRVSLAIFLTAMLVGTIMTITFSMVGIPSPILFGFIAAIASMVPFMVGIIYILIGASVFVIYGATKAIIILIIGFSLNIFTDNIMQPKIINKQVKLSFVASLIGIMGGIHAFGFIGIFLGPVIFNVAFVGIEKLMNNQEY</sequence>
<evidence type="ECO:0000313" key="8">
    <source>
        <dbReference type="Proteomes" id="UP000469081"/>
    </source>
</evidence>
<evidence type="ECO:0000313" key="7">
    <source>
        <dbReference type="EMBL" id="MWZ40583.1"/>
    </source>
</evidence>
<comment type="caution">
    <text evidence="7">The sequence shown here is derived from an EMBL/GenBank/DDBJ whole genome shotgun (WGS) entry which is preliminary data.</text>
</comment>
<keyword evidence="5 6" id="KW-0472">Membrane</keyword>
<keyword evidence="4 6" id="KW-1133">Transmembrane helix</keyword>
<dbReference type="InterPro" id="IPR002549">
    <property type="entry name" value="AI-2E-like"/>
</dbReference>
<evidence type="ECO:0000256" key="6">
    <source>
        <dbReference type="SAM" id="Phobius"/>
    </source>
</evidence>
<protein>
    <submittedName>
        <fullName evidence="7">AI-2E family transporter</fullName>
    </submittedName>
</protein>
<feature type="transmembrane region" description="Helical" evidence="6">
    <location>
        <begin position="65"/>
        <end position="86"/>
    </location>
</feature>
<dbReference type="Pfam" id="PF01594">
    <property type="entry name" value="AI-2E_transport"/>
    <property type="match status" value="1"/>
</dbReference>
<gene>
    <name evidence="7" type="ORF">FNC33_08570</name>
</gene>
<name>A0A6I4RXZ5_FRATU</name>
<evidence type="ECO:0000256" key="2">
    <source>
        <dbReference type="ARBA" id="ARBA00009773"/>
    </source>
</evidence>
<reference evidence="7 8" key="1">
    <citation type="submission" date="2019-06" db="EMBL/GenBank/DDBJ databases">
        <title>Phylogeography and genetic diversity of Francisella tularensis subsp. holarctica in France (1947-2018).</title>
        <authorList>
            <person name="Kevin M."/>
            <person name="Madani N."/>
            <person name="Maurin M."/>
        </authorList>
    </citation>
    <scope>NUCLEOTIDE SEQUENCE [LARGE SCALE GENOMIC DNA]</scope>
    <source>
        <strain evidence="7 8">ATCC 15482</strain>
    </source>
</reference>
<feature type="transmembrane region" description="Helical" evidence="6">
    <location>
        <begin position="237"/>
        <end position="260"/>
    </location>
</feature>
<organism evidence="7 8">
    <name type="scientific">Francisella tularensis</name>
    <dbReference type="NCBI Taxonomy" id="263"/>
    <lineage>
        <taxon>Bacteria</taxon>
        <taxon>Pseudomonadati</taxon>
        <taxon>Pseudomonadota</taxon>
        <taxon>Gammaproteobacteria</taxon>
        <taxon>Thiotrichales</taxon>
        <taxon>Francisellaceae</taxon>
        <taxon>Francisella</taxon>
    </lineage>
</organism>
<feature type="transmembrane region" description="Helical" evidence="6">
    <location>
        <begin position="209"/>
        <end position="231"/>
    </location>
</feature>
<accession>A0A6I4RXZ5</accession>
<evidence type="ECO:0000256" key="3">
    <source>
        <dbReference type="ARBA" id="ARBA00022692"/>
    </source>
</evidence>
<keyword evidence="3 6" id="KW-0812">Transmembrane</keyword>
<evidence type="ECO:0000256" key="5">
    <source>
        <dbReference type="ARBA" id="ARBA00023136"/>
    </source>
</evidence>
<comment type="similarity">
    <text evidence="2">Belongs to the autoinducer-2 exporter (AI-2E) (TC 2.A.86) family.</text>
</comment>
<dbReference type="EMBL" id="VJEZ01000013">
    <property type="protein sequence ID" value="MWZ40583.1"/>
    <property type="molecule type" value="Genomic_DNA"/>
</dbReference>
<proteinExistence type="inferred from homology"/>
<feature type="transmembrane region" description="Helical" evidence="6">
    <location>
        <begin position="151"/>
        <end position="175"/>
    </location>
</feature>
<dbReference type="PANTHER" id="PTHR21716:SF4">
    <property type="entry name" value="TRANSMEMBRANE PROTEIN 245"/>
    <property type="match status" value="1"/>
</dbReference>
<evidence type="ECO:0000256" key="4">
    <source>
        <dbReference type="ARBA" id="ARBA00022989"/>
    </source>
</evidence>
<dbReference type="RefSeq" id="WP_011733621.1">
    <property type="nucleotide sequence ID" value="NZ_VJEZ01000013.1"/>
</dbReference>